<name>A0A081LDX4_9BACI</name>
<dbReference type="Proteomes" id="UP000028091">
    <property type="component" value="Unassembled WGS sequence"/>
</dbReference>
<evidence type="ECO:0000313" key="1">
    <source>
        <dbReference type="EMBL" id="KEP27450.1"/>
    </source>
</evidence>
<protein>
    <recommendedName>
        <fullName evidence="3">YojE</fullName>
    </recommendedName>
</protein>
<dbReference type="AlphaFoldDB" id="A0A081LDX4"/>
<proteinExistence type="predicted"/>
<evidence type="ECO:0000313" key="2">
    <source>
        <dbReference type="Proteomes" id="UP000028091"/>
    </source>
</evidence>
<gene>
    <name evidence="1" type="ORF">BA70_14070</name>
</gene>
<evidence type="ECO:0008006" key="3">
    <source>
        <dbReference type="Google" id="ProtNLM"/>
    </source>
</evidence>
<reference evidence="1 2" key="1">
    <citation type="submission" date="2012-09" db="EMBL/GenBank/DDBJ databases">
        <title>Genome Sequence of Bacillus sp. DW5-4.</title>
        <authorList>
            <person name="Lai Q."/>
            <person name="Liu Y."/>
            <person name="Shao Z."/>
        </authorList>
    </citation>
    <scope>NUCLEOTIDE SEQUENCE [LARGE SCALE GENOMIC DNA]</scope>
    <source>
        <strain evidence="1 2">DW5-4</strain>
    </source>
</reference>
<dbReference type="OrthoDB" id="2454083at2"/>
<dbReference type="eggNOG" id="ENOG50304J1">
    <property type="taxonomic scope" value="Bacteria"/>
</dbReference>
<accession>A0A081LDX4</accession>
<dbReference type="RefSeq" id="WP_034319209.1">
    <property type="nucleotide sequence ID" value="NZ_JBCMYH010000014.1"/>
</dbReference>
<organism evidence="1 2">
    <name type="scientific">Bacillus zhangzhouensis</name>
    <dbReference type="NCBI Taxonomy" id="1178540"/>
    <lineage>
        <taxon>Bacteria</taxon>
        <taxon>Bacillati</taxon>
        <taxon>Bacillota</taxon>
        <taxon>Bacilli</taxon>
        <taxon>Bacillales</taxon>
        <taxon>Bacillaceae</taxon>
        <taxon>Bacillus</taxon>
    </lineage>
</organism>
<comment type="caution">
    <text evidence="1">The sequence shown here is derived from an EMBL/GenBank/DDBJ whole genome shotgun (WGS) entry which is preliminary data.</text>
</comment>
<sequence>MTSVNELAAAYRSLWKNRQLDVDDMSSLHEAIRDDLLDARTHPRARKSLHQKYVLAVERILESAVRHDHQLQLISLHTKKLRELIQNEGRNHS</sequence>
<dbReference type="EMBL" id="JOTP01000004">
    <property type="protein sequence ID" value="KEP27450.1"/>
    <property type="molecule type" value="Genomic_DNA"/>
</dbReference>
<keyword evidence="2" id="KW-1185">Reference proteome</keyword>